<keyword evidence="4" id="KW-0029">Amino-acid transport</keyword>
<evidence type="ECO:0000256" key="1">
    <source>
        <dbReference type="ARBA" id="ARBA00004141"/>
    </source>
</evidence>
<evidence type="ECO:0000259" key="8">
    <source>
        <dbReference type="Pfam" id="PF00324"/>
    </source>
</evidence>
<feature type="transmembrane region" description="Helical" evidence="7">
    <location>
        <begin position="482"/>
        <end position="502"/>
    </location>
</feature>
<dbReference type="PANTHER" id="PTHR43341:SF20">
    <property type="entry name" value="AAT FAMILY AMINO ACID TRANSPORTER"/>
    <property type="match status" value="1"/>
</dbReference>
<evidence type="ECO:0000256" key="2">
    <source>
        <dbReference type="ARBA" id="ARBA00022448"/>
    </source>
</evidence>
<keyword evidence="3 7" id="KW-0812">Transmembrane</keyword>
<feature type="transmembrane region" description="Helical" evidence="7">
    <location>
        <begin position="454"/>
        <end position="476"/>
    </location>
</feature>
<evidence type="ECO:0000256" key="4">
    <source>
        <dbReference type="ARBA" id="ARBA00022970"/>
    </source>
</evidence>
<dbReference type="Proteomes" id="UP000054007">
    <property type="component" value="Unassembled WGS sequence"/>
</dbReference>
<feature type="transmembrane region" description="Helical" evidence="7">
    <location>
        <begin position="275"/>
        <end position="294"/>
    </location>
</feature>
<dbReference type="InterPro" id="IPR004841">
    <property type="entry name" value="AA-permease/SLC12A_dom"/>
</dbReference>
<feature type="transmembrane region" description="Helical" evidence="7">
    <location>
        <begin position="125"/>
        <end position="146"/>
    </location>
</feature>
<gene>
    <name evidence="9" type="ORF">CYLTODRAFT_457922</name>
</gene>
<dbReference type="PANTHER" id="PTHR43341">
    <property type="entry name" value="AMINO ACID PERMEASE"/>
    <property type="match status" value="1"/>
</dbReference>
<dbReference type="GO" id="GO:0015171">
    <property type="term" value="F:amino acid transmembrane transporter activity"/>
    <property type="evidence" value="ECO:0007669"/>
    <property type="project" value="TreeGrafter"/>
</dbReference>
<dbReference type="GO" id="GO:0016020">
    <property type="term" value="C:membrane"/>
    <property type="evidence" value="ECO:0007669"/>
    <property type="project" value="UniProtKB-SubCell"/>
</dbReference>
<organism evidence="9 10">
    <name type="scientific">Cylindrobasidium torrendii FP15055 ss-10</name>
    <dbReference type="NCBI Taxonomy" id="1314674"/>
    <lineage>
        <taxon>Eukaryota</taxon>
        <taxon>Fungi</taxon>
        <taxon>Dikarya</taxon>
        <taxon>Basidiomycota</taxon>
        <taxon>Agaricomycotina</taxon>
        <taxon>Agaricomycetes</taxon>
        <taxon>Agaricomycetidae</taxon>
        <taxon>Agaricales</taxon>
        <taxon>Marasmiineae</taxon>
        <taxon>Physalacriaceae</taxon>
        <taxon>Cylindrobasidium</taxon>
    </lineage>
</organism>
<evidence type="ECO:0000313" key="10">
    <source>
        <dbReference type="Proteomes" id="UP000054007"/>
    </source>
</evidence>
<feature type="transmembrane region" description="Helical" evidence="7">
    <location>
        <begin position="179"/>
        <end position="199"/>
    </location>
</feature>
<dbReference type="InterPro" id="IPR004840">
    <property type="entry name" value="Amino_acid_permease_CS"/>
</dbReference>
<feature type="transmembrane region" description="Helical" evidence="7">
    <location>
        <begin position="44"/>
        <end position="62"/>
    </location>
</feature>
<protein>
    <submittedName>
        <fullName evidence="9">Amino acid permease</fullName>
    </submittedName>
</protein>
<evidence type="ECO:0000256" key="6">
    <source>
        <dbReference type="ARBA" id="ARBA00023136"/>
    </source>
</evidence>
<feature type="transmembrane region" description="Helical" evidence="7">
    <location>
        <begin position="378"/>
        <end position="396"/>
    </location>
</feature>
<dbReference type="PIRSF" id="PIRSF006060">
    <property type="entry name" value="AA_transporter"/>
    <property type="match status" value="1"/>
</dbReference>
<evidence type="ECO:0000256" key="7">
    <source>
        <dbReference type="SAM" id="Phobius"/>
    </source>
</evidence>
<keyword evidence="6 7" id="KW-0472">Membrane</keyword>
<feature type="domain" description="Amino acid permease/ SLC12A" evidence="8">
    <location>
        <begin position="43"/>
        <end position="510"/>
    </location>
</feature>
<feature type="transmembrane region" description="Helical" evidence="7">
    <location>
        <begin position="408"/>
        <end position="433"/>
    </location>
</feature>
<keyword evidence="2" id="KW-0813">Transport</keyword>
<dbReference type="InterPro" id="IPR050524">
    <property type="entry name" value="APC_YAT"/>
</dbReference>
<keyword evidence="10" id="KW-1185">Reference proteome</keyword>
<feature type="transmembrane region" description="Helical" evidence="7">
    <location>
        <begin position="153"/>
        <end position="173"/>
    </location>
</feature>
<dbReference type="OrthoDB" id="10062876at2759"/>
<dbReference type="PROSITE" id="PS00218">
    <property type="entry name" value="AMINO_ACID_PERMEASE_1"/>
    <property type="match status" value="1"/>
</dbReference>
<dbReference type="Pfam" id="PF00324">
    <property type="entry name" value="AA_permease"/>
    <property type="match status" value="1"/>
</dbReference>
<comment type="subcellular location">
    <subcellularLocation>
        <location evidence="1">Membrane</location>
        <topology evidence="1">Multi-pass membrane protein</topology>
    </subcellularLocation>
</comment>
<evidence type="ECO:0000313" key="9">
    <source>
        <dbReference type="EMBL" id="KIY63635.1"/>
    </source>
</evidence>
<dbReference type="STRING" id="1314674.A0A0D7B0A0"/>
<sequence length="547" mass="60099">MADYGEKHPEVAVEKGIDADSADGSFQPHQADQKLARHLKNRHIAMISIGGVIGTGLFLGTATSLRNGGPIGLLLGYVVLGTICYSVMVSLGEMVAYLPIPGGHIKLAERFVDPALAFTMGWNYWYNWVIILPAELSAAAIIINYWNQSVNNAAWITICLVVTVVINMFGAAVYGEAEFIFASIKVITIVGLIILGIVLDLGGGPNHDRIGFRYWLNPGPFVQYHGIAGVKGQFLGWWSVMTQAAFSFIGTEIVAIAAGEAKNPRRNLPRAIKRVYIRILLFYIGGTLVIGLLVPSNTPELDLADGTAASSPFVIAINNAGIKILPSIVNACLLTSAWSAASSDLYTSSRALYGLAVSGSAPRIFMKTFRKPGSVLNGLPYVSIVFCSLFGALAYMGINSGSGRVFNWFANMTSVAGMMTWFGICITYVRFYAGMKAQGMDRRNMPFASPLQPYAAWYGMIASFVICFFSGWSVFLKGNWDHATFITNYFPLMLFPVMYIGAKFWRRTPIVRAKDMDFITDIAEIEAEVWDEQEPRNALERFWQFLM</sequence>
<evidence type="ECO:0000256" key="5">
    <source>
        <dbReference type="ARBA" id="ARBA00022989"/>
    </source>
</evidence>
<evidence type="ECO:0000256" key="3">
    <source>
        <dbReference type="ARBA" id="ARBA00022692"/>
    </source>
</evidence>
<reference evidence="9 10" key="1">
    <citation type="journal article" date="2015" name="Fungal Genet. Biol.">
        <title>Evolution of novel wood decay mechanisms in Agaricales revealed by the genome sequences of Fistulina hepatica and Cylindrobasidium torrendii.</title>
        <authorList>
            <person name="Floudas D."/>
            <person name="Held B.W."/>
            <person name="Riley R."/>
            <person name="Nagy L.G."/>
            <person name="Koehler G."/>
            <person name="Ransdell A.S."/>
            <person name="Younus H."/>
            <person name="Chow J."/>
            <person name="Chiniquy J."/>
            <person name="Lipzen A."/>
            <person name="Tritt A."/>
            <person name="Sun H."/>
            <person name="Haridas S."/>
            <person name="LaButti K."/>
            <person name="Ohm R.A."/>
            <person name="Kues U."/>
            <person name="Blanchette R.A."/>
            <person name="Grigoriev I.V."/>
            <person name="Minto R.E."/>
            <person name="Hibbett D.S."/>
        </authorList>
    </citation>
    <scope>NUCLEOTIDE SEQUENCE [LARGE SCALE GENOMIC DNA]</scope>
    <source>
        <strain evidence="9 10">FP15055 ss-10</strain>
    </source>
</reference>
<feature type="transmembrane region" description="Helical" evidence="7">
    <location>
        <begin position="74"/>
        <end position="100"/>
    </location>
</feature>
<dbReference type="AlphaFoldDB" id="A0A0D7B0A0"/>
<proteinExistence type="predicted"/>
<name>A0A0D7B0A0_9AGAR</name>
<dbReference type="FunFam" id="1.20.1740.10:FF:000006">
    <property type="entry name" value="General amino acid permease"/>
    <property type="match status" value="1"/>
</dbReference>
<keyword evidence="5 7" id="KW-1133">Transmembrane helix</keyword>
<accession>A0A0D7B0A0</accession>
<dbReference type="EMBL" id="KN880682">
    <property type="protein sequence ID" value="KIY63635.1"/>
    <property type="molecule type" value="Genomic_DNA"/>
</dbReference>
<dbReference type="Gene3D" id="1.20.1740.10">
    <property type="entry name" value="Amino acid/polyamine transporter I"/>
    <property type="match status" value="1"/>
</dbReference>